<evidence type="ECO:0000313" key="2">
    <source>
        <dbReference type="EMBL" id="HBT49258.1"/>
    </source>
</evidence>
<dbReference type="Pfam" id="PF07009">
    <property type="entry name" value="NusG_II"/>
    <property type="match status" value="1"/>
</dbReference>
<comment type="caution">
    <text evidence="3">The sequence shown here is derived from an EMBL/GenBank/DDBJ whole genome shotgun (WGS) entry which is preliminary data.</text>
</comment>
<evidence type="ECO:0000313" key="4">
    <source>
        <dbReference type="Proteomes" id="UP000264445"/>
    </source>
</evidence>
<dbReference type="EMBL" id="DOLB01000088">
    <property type="protein sequence ID" value="HBT49258.1"/>
    <property type="molecule type" value="Genomic_DNA"/>
</dbReference>
<evidence type="ECO:0000313" key="5">
    <source>
        <dbReference type="Proteomes" id="UP000294886"/>
    </source>
</evidence>
<keyword evidence="1" id="KW-0812">Transmembrane</keyword>
<evidence type="ECO:0000256" key="1">
    <source>
        <dbReference type="SAM" id="Phobius"/>
    </source>
</evidence>
<protein>
    <submittedName>
        <fullName evidence="3">Uncharacterized protein</fullName>
    </submittedName>
</protein>
<reference evidence="3 5" key="2">
    <citation type="submission" date="2019-03" db="EMBL/GenBank/DDBJ databases">
        <title>Genomic Encyclopedia of Type Strains, Phase IV (KMG-IV): sequencing the most valuable type-strain genomes for metagenomic binning, comparative biology and taxonomic classification.</title>
        <authorList>
            <person name="Goeker M."/>
        </authorList>
    </citation>
    <scope>NUCLEOTIDE SEQUENCE [LARGE SCALE GENOMIC DNA]</scope>
    <source>
        <strain evidence="3 5">DSM 13054</strain>
    </source>
</reference>
<proteinExistence type="predicted"/>
<accession>A0A101E4F9</accession>
<keyword evidence="1" id="KW-1133">Transmembrane helix</keyword>
<dbReference type="Gene3D" id="2.60.320.10">
    <property type="entry name" value="N-utilization substance G protein NusG, insert domain"/>
    <property type="match status" value="1"/>
</dbReference>
<dbReference type="CDD" id="cd09911">
    <property type="entry name" value="Lin0431_like"/>
    <property type="match status" value="1"/>
</dbReference>
<reference evidence="2 4" key="1">
    <citation type="journal article" date="2018" name="Nat. Biotechnol.">
        <title>A standardized bacterial taxonomy based on genome phylogeny substantially revises the tree of life.</title>
        <authorList>
            <person name="Parks D.H."/>
            <person name="Chuvochina M."/>
            <person name="Waite D.W."/>
            <person name="Rinke C."/>
            <person name="Skarshewski A."/>
            <person name="Chaumeil P.A."/>
            <person name="Hugenholtz P."/>
        </authorList>
    </citation>
    <scope>NUCLEOTIDE SEQUENCE [LARGE SCALE GENOMIC DNA]</scope>
    <source>
        <strain evidence="2">UBA12544</strain>
    </source>
</reference>
<evidence type="ECO:0000313" key="3">
    <source>
        <dbReference type="EMBL" id="TCO68579.1"/>
    </source>
</evidence>
<name>A0A101E4F9_9THEO</name>
<dbReference type="Proteomes" id="UP000294886">
    <property type="component" value="Unassembled WGS sequence"/>
</dbReference>
<keyword evidence="1" id="KW-0472">Membrane</keyword>
<dbReference type="EMBL" id="SLWU01000001">
    <property type="protein sequence ID" value="TCO68579.1"/>
    <property type="molecule type" value="Genomic_DNA"/>
</dbReference>
<organism evidence="3 5">
    <name type="scientific">Caldanaerobacter subterraneus</name>
    <dbReference type="NCBI Taxonomy" id="911092"/>
    <lineage>
        <taxon>Bacteria</taxon>
        <taxon>Bacillati</taxon>
        <taxon>Bacillota</taxon>
        <taxon>Clostridia</taxon>
        <taxon>Thermoanaerobacterales</taxon>
        <taxon>Thermoanaerobacteraceae</taxon>
        <taxon>Caldanaerobacter</taxon>
    </lineage>
</organism>
<feature type="transmembrane region" description="Helical" evidence="1">
    <location>
        <begin position="20"/>
        <end position="37"/>
    </location>
</feature>
<dbReference type="Proteomes" id="UP000264445">
    <property type="component" value="Unassembled WGS sequence"/>
</dbReference>
<sequence length="140" mass="15705">MTFVEINLFQGVKKVTKGDKFLIITIVIISVISLIFINKSVSSYEEKYISIQVDGKEVKRIKFDSSLVGKTIPIKTEYGYNLLEIGEDKVRVIEADCPDQLCVKQGYISRVGEAIVCLPNRLVVEIKGGEKEIEIDGISY</sequence>
<gene>
    <name evidence="2" type="ORF">DEA61_05430</name>
    <name evidence="3" type="ORF">EV203_10149</name>
</gene>
<dbReference type="InterPro" id="IPR038690">
    <property type="entry name" value="NusG_2_sf"/>
</dbReference>
<dbReference type="AlphaFoldDB" id="A0A101E4F9"/>